<dbReference type="SUPFAM" id="SSF53756">
    <property type="entry name" value="UDP-Glycosyltransferase/glycogen phosphorylase"/>
    <property type="match status" value="1"/>
</dbReference>
<dbReference type="GO" id="GO:0016757">
    <property type="term" value="F:glycosyltransferase activity"/>
    <property type="evidence" value="ECO:0007669"/>
    <property type="project" value="UniProtKB-KW"/>
</dbReference>
<evidence type="ECO:0000259" key="4">
    <source>
        <dbReference type="Pfam" id="PF13439"/>
    </source>
</evidence>
<dbReference type="EMBL" id="QGUI02000111">
    <property type="protein sequence ID" value="MFO7192589.1"/>
    <property type="molecule type" value="Genomic_DNA"/>
</dbReference>
<keyword evidence="1" id="KW-0328">Glycosyltransferase</keyword>
<dbReference type="GO" id="GO:0009103">
    <property type="term" value="P:lipopolysaccharide biosynthetic process"/>
    <property type="evidence" value="ECO:0007669"/>
    <property type="project" value="TreeGrafter"/>
</dbReference>
<accession>A0A2W4IW11</accession>
<evidence type="ECO:0000313" key="7">
    <source>
        <dbReference type="Proteomes" id="UP000249324"/>
    </source>
</evidence>
<reference evidence="5" key="4">
    <citation type="submission" date="2023-08" db="EMBL/GenBank/DDBJ databases">
        <authorList>
            <person name="Guima S.E.S."/>
            <person name="Martins L.F."/>
            <person name="Silva A.M."/>
            <person name="Setubal J.C."/>
        </authorList>
    </citation>
    <scope>NUCLEOTIDE SEQUENCE</scope>
    <source>
        <strain evidence="5">ZC4RG45</strain>
    </source>
</reference>
<reference evidence="6" key="2">
    <citation type="submission" date="2018-05" db="EMBL/GenBank/DDBJ databases">
        <authorList>
            <person name="Lanie J.A."/>
            <person name="Ng W.-L."/>
            <person name="Kazmierczak K.M."/>
            <person name="Andrzejewski T.M."/>
            <person name="Davidsen T.M."/>
            <person name="Wayne K.J."/>
            <person name="Tettelin H."/>
            <person name="Glass J.I."/>
            <person name="Rusch D."/>
            <person name="Podicherti R."/>
            <person name="Tsui H.-C.T."/>
            <person name="Winkler M.E."/>
        </authorList>
    </citation>
    <scope>NUCLEOTIDE SEQUENCE</scope>
    <source>
        <strain evidence="6">ZC4RG45</strain>
    </source>
</reference>
<gene>
    <name evidence="5" type="ORF">DIU77_010145</name>
    <name evidence="6" type="ORF">DIU77_17020</name>
</gene>
<dbReference type="CDD" id="cd03809">
    <property type="entry name" value="GT4_MtfB-like"/>
    <property type="match status" value="1"/>
</dbReference>
<evidence type="ECO:0000313" key="6">
    <source>
        <dbReference type="EMBL" id="PZM91190.1"/>
    </source>
</evidence>
<evidence type="ECO:0000313" key="5">
    <source>
        <dbReference type="EMBL" id="MFO7192589.1"/>
    </source>
</evidence>
<dbReference type="AlphaFoldDB" id="A0A2W4IW11"/>
<evidence type="ECO:0000259" key="3">
    <source>
        <dbReference type="Pfam" id="PF00534"/>
    </source>
</evidence>
<dbReference type="STRING" id="1111738.GCA_000427905_01686"/>
<feature type="domain" description="Glycosyl transferase family 1" evidence="3">
    <location>
        <begin position="193"/>
        <end position="350"/>
    </location>
</feature>
<sequence>MPELLVIAEQLFAPVPGGTGRYTEQLIPALVATAPKGWTVGTVVCRHADVTRARFQGAGEPKVLRLPRRAMTLLWQYGVRYWPGGRDVAAVHAPTPFAPPAKPRGARLTVTVHDTVPWTHPETLTPRGVRWHKSVIARAFRVADAVVVPTRAVADDLRLRVGGPARIEVVPHAAADLFADPQAGHARPSDLPGRYLLAVGTIEPRKGIDVLIGALARLRSAGEEPPPLVLAGPQGWGGLDPLALAERRGLPTGAVRVLGAVPDAALAGTVLGATIVVVPSRAEGFGLPVLEAMAAGVPVVHSDVPALVEVGGGAGEVVPAGDEGALAASLRKLLGDQRRRAEMAAAGRRRAAEFSWQRTAEALWRLHTDASGFAGS</sequence>
<dbReference type="InterPro" id="IPR001296">
    <property type="entry name" value="Glyco_trans_1"/>
</dbReference>
<dbReference type="PANTHER" id="PTHR46401:SF2">
    <property type="entry name" value="GLYCOSYLTRANSFERASE WBBK-RELATED"/>
    <property type="match status" value="1"/>
</dbReference>
<dbReference type="PANTHER" id="PTHR46401">
    <property type="entry name" value="GLYCOSYLTRANSFERASE WBBK-RELATED"/>
    <property type="match status" value="1"/>
</dbReference>
<dbReference type="InterPro" id="IPR028098">
    <property type="entry name" value="Glyco_trans_4-like_N"/>
</dbReference>
<protein>
    <submittedName>
        <fullName evidence="6">Glycosyl transferase</fullName>
    </submittedName>
    <submittedName>
        <fullName evidence="5">Glycosyltransferase family 1 protein</fullName>
    </submittedName>
</protein>
<reference evidence="5 7" key="3">
    <citation type="journal article" date="2021" name="BMC Genomics">
        <title>Genome-resolved metagenome and metatranscriptome analyses of thermophilic composting reveal key bacterial players and their metabolic interactions.</title>
        <authorList>
            <person name="Braga L.P.P."/>
            <person name="Pereira R.V."/>
            <person name="Martins L.F."/>
            <person name="Moura L.M.S."/>
            <person name="Sanchez F.B."/>
            <person name="Patane J.S.L."/>
            <person name="da Silva A.M."/>
            <person name="Setubal J.C."/>
        </authorList>
    </citation>
    <scope>NUCLEOTIDE SEQUENCE [LARGE SCALE GENOMIC DNA]</scope>
    <source>
        <strain evidence="5">ZC4RG45</strain>
    </source>
</reference>
<keyword evidence="2 6" id="KW-0808">Transferase</keyword>
<comment type="caution">
    <text evidence="6">The sequence shown here is derived from an EMBL/GenBank/DDBJ whole genome shotgun (WGS) entry which is preliminary data.</text>
</comment>
<name>A0A2W4IW11_9PSEU</name>
<evidence type="ECO:0000256" key="2">
    <source>
        <dbReference type="ARBA" id="ARBA00022679"/>
    </source>
</evidence>
<dbReference type="EMBL" id="QGUI01000785">
    <property type="protein sequence ID" value="PZM91190.1"/>
    <property type="molecule type" value="Genomic_DNA"/>
</dbReference>
<dbReference type="Proteomes" id="UP000249324">
    <property type="component" value="Unassembled WGS sequence"/>
</dbReference>
<reference evidence="5" key="1">
    <citation type="submission" date="2018-05" db="EMBL/GenBank/DDBJ databases">
        <authorList>
            <person name="Moura L."/>
            <person name="Setubal J.C."/>
        </authorList>
    </citation>
    <scope>NUCLEOTIDE SEQUENCE</scope>
    <source>
        <strain evidence="5">ZC4RG45</strain>
    </source>
</reference>
<evidence type="ECO:0000256" key="1">
    <source>
        <dbReference type="ARBA" id="ARBA00022676"/>
    </source>
</evidence>
<dbReference type="Pfam" id="PF00534">
    <property type="entry name" value="Glycos_transf_1"/>
    <property type="match status" value="1"/>
</dbReference>
<dbReference type="Pfam" id="PF13439">
    <property type="entry name" value="Glyco_transf_4"/>
    <property type="match status" value="1"/>
</dbReference>
<proteinExistence type="predicted"/>
<organism evidence="6">
    <name type="scientific">Thermocrispum agreste</name>
    <dbReference type="NCBI Taxonomy" id="37925"/>
    <lineage>
        <taxon>Bacteria</taxon>
        <taxon>Bacillati</taxon>
        <taxon>Actinomycetota</taxon>
        <taxon>Actinomycetes</taxon>
        <taxon>Pseudonocardiales</taxon>
        <taxon>Pseudonocardiaceae</taxon>
        <taxon>Thermocrispum</taxon>
    </lineage>
</organism>
<feature type="domain" description="Glycosyltransferase subfamily 4-like N-terminal" evidence="4">
    <location>
        <begin position="16"/>
        <end position="172"/>
    </location>
</feature>
<dbReference type="Gene3D" id="3.40.50.2000">
    <property type="entry name" value="Glycogen Phosphorylase B"/>
    <property type="match status" value="2"/>
</dbReference>